<proteinExistence type="predicted"/>
<keyword evidence="2" id="KW-1185">Reference proteome</keyword>
<dbReference type="EMBL" id="VZZJ01000008">
    <property type="protein sequence ID" value="KAB1073346.1"/>
    <property type="molecule type" value="Genomic_DNA"/>
</dbReference>
<comment type="caution">
    <text evidence="1">The sequence shown here is derived from an EMBL/GenBank/DDBJ whole genome shotgun (WGS) entry which is preliminary data.</text>
</comment>
<organism evidence="1 2">
    <name type="scientific">Methylobacterium planeticum</name>
    <dbReference type="NCBI Taxonomy" id="2615211"/>
    <lineage>
        <taxon>Bacteria</taxon>
        <taxon>Pseudomonadati</taxon>
        <taxon>Pseudomonadota</taxon>
        <taxon>Alphaproteobacteria</taxon>
        <taxon>Hyphomicrobiales</taxon>
        <taxon>Methylobacteriaceae</taxon>
        <taxon>Methylobacterium</taxon>
    </lineage>
</organism>
<protein>
    <submittedName>
        <fullName evidence="1">Uncharacterized protein</fullName>
    </submittedName>
</protein>
<accession>A0A6N6MRD4</accession>
<evidence type="ECO:0000313" key="2">
    <source>
        <dbReference type="Proteomes" id="UP000441523"/>
    </source>
</evidence>
<dbReference type="RefSeq" id="WP_150963662.1">
    <property type="nucleotide sequence ID" value="NZ_VZZJ01000008.1"/>
</dbReference>
<dbReference type="AlphaFoldDB" id="A0A6N6MRD4"/>
<sequence>MSQRVVADDLYPPQVRRALADCADGARISTLKAEEYLKLAKGERDDSVYEACRSMHRFYNSMHAFFLEEERMIVGAMRSREGAAAAA</sequence>
<evidence type="ECO:0000313" key="1">
    <source>
        <dbReference type="EMBL" id="KAB1073346.1"/>
    </source>
</evidence>
<dbReference type="Proteomes" id="UP000441523">
    <property type="component" value="Unassembled WGS sequence"/>
</dbReference>
<gene>
    <name evidence="1" type="ORF">F6X51_11335</name>
</gene>
<name>A0A6N6MRD4_9HYPH</name>
<reference evidence="1 2" key="1">
    <citation type="submission" date="2019-09" db="EMBL/GenBank/DDBJ databases">
        <title>YIM 132548 draft genome.</title>
        <authorList>
            <person name="Jiang L."/>
        </authorList>
    </citation>
    <scope>NUCLEOTIDE SEQUENCE [LARGE SCALE GENOMIC DNA]</scope>
    <source>
        <strain evidence="1 2">YIM 132548</strain>
    </source>
</reference>